<reference evidence="2" key="1">
    <citation type="journal article" date="2001" name="DNA Res.">
        <title>Complete genome sequence of an aerobic thermoacidophilic Crenarchaeon, Sulfolobus tokodaii strain7.</title>
        <authorList>
            <person name="Kawarabayasi Y."/>
            <person name="Hino Y."/>
            <person name="Horikawa H."/>
            <person name="Jin-no K."/>
            <person name="Takahashi M."/>
            <person name="Sekine M."/>
            <person name="Baba S."/>
            <person name="Ankai A."/>
            <person name="Kosugi H."/>
            <person name="Hosoyama A."/>
            <person name="Fukui S."/>
            <person name="Nagai Y."/>
            <person name="Nishijima K."/>
            <person name="Otsuka R."/>
            <person name="Nakazawa H."/>
            <person name="Takamiya M."/>
            <person name="Kato Y."/>
            <person name="Yoshizawa T."/>
            <person name="Tanaka T."/>
            <person name="Kudoh Y."/>
            <person name="Yamazaki J."/>
            <person name="Kushida N."/>
            <person name="Oguchi A."/>
            <person name="Aoki K."/>
            <person name="Masuda S."/>
            <person name="Yanagii M."/>
            <person name="Nishimura M."/>
            <person name="Yamagishi A."/>
            <person name="Oshima T."/>
            <person name="Kikuchi H."/>
        </authorList>
    </citation>
    <scope>NUCLEOTIDE SEQUENCE [LARGE SCALE GENOMIC DNA]</scope>
    <source>
        <strain evidence="2">DSM 16993 / JCM 10545 / NBRC 100140 / 7</strain>
    </source>
</reference>
<organism evidence="1 2">
    <name type="scientific">Sulfurisphaera tokodaii (strain DSM 16993 / JCM 10545 / NBRC 100140 / 7)</name>
    <name type="common">Sulfolobus tokodaii</name>
    <dbReference type="NCBI Taxonomy" id="273063"/>
    <lineage>
        <taxon>Archaea</taxon>
        <taxon>Thermoproteota</taxon>
        <taxon>Thermoprotei</taxon>
        <taxon>Sulfolobales</taxon>
        <taxon>Sulfolobaceae</taxon>
        <taxon>Sulfurisphaera</taxon>
    </lineage>
</organism>
<protein>
    <recommendedName>
        <fullName evidence="3">DUF488 domain-containing protein</fullName>
    </recommendedName>
</protein>
<accession>Q970K1</accession>
<dbReference type="Pfam" id="PF22752">
    <property type="entry name" value="DUF488-N3i"/>
    <property type="match status" value="1"/>
</dbReference>
<dbReference type="KEGG" id="sto:STK_15940"/>
<dbReference type="InterPro" id="IPR052552">
    <property type="entry name" value="YeaO-like"/>
</dbReference>
<name>Q970K1_SULTO</name>
<evidence type="ECO:0008006" key="3">
    <source>
        <dbReference type="Google" id="ProtNLM"/>
    </source>
</evidence>
<sequence length="125" mass="15031">MFLDKKEMRDMLKIKRIYDPVEKDDGIRILVDRLWPRGVRKDKVDVWLKDIAPSDELRTWFNHDPNKWEEFKKKYFEELSKNPKLDILLQLIKKGENVTLLYTSKSPYNNAVALKEFLDKIFKAS</sequence>
<dbReference type="STRING" id="273063.STK_15940"/>
<dbReference type="PANTHER" id="PTHR36849">
    <property type="entry name" value="CYTOPLASMIC PROTEIN-RELATED"/>
    <property type="match status" value="1"/>
</dbReference>
<proteinExistence type="predicted"/>
<dbReference type="EMBL" id="BA000023">
    <property type="protein sequence ID" value="BAB66672.1"/>
    <property type="molecule type" value="Genomic_DNA"/>
</dbReference>
<keyword evidence="2" id="KW-1185">Reference proteome</keyword>
<gene>
    <name evidence="1" type="primary">ST1594</name>
    <name evidence="1" type="ordered locus">STK_15940</name>
</gene>
<dbReference type="Proteomes" id="UP000001015">
    <property type="component" value="Chromosome"/>
</dbReference>
<dbReference type="eggNOG" id="arCOG06027">
    <property type="taxonomic scope" value="Archaea"/>
</dbReference>
<evidence type="ECO:0000313" key="2">
    <source>
        <dbReference type="Proteomes" id="UP000001015"/>
    </source>
</evidence>
<evidence type="ECO:0000313" key="1">
    <source>
        <dbReference type="EMBL" id="BAB66672.1"/>
    </source>
</evidence>
<dbReference type="AlphaFoldDB" id="Q970K1"/>
<dbReference type="PANTHER" id="PTHR36849:SF1">
    <property type="entry name" value="CYTOPLASMIC PROTEIN"/>
    <property type="match status" value="1"/>
</dbReference>
<dbReference type="PATRIC" id="fig|273063.9.peg.1818"/>